<dbReference type="Gene3D" id="1.20.58.150">
    <property type="entry name" value="ANTH domain"/>
    <property type="match status" value="1"/>
</dbReference>
<dbReference type="AlphaFoldDB" id="A0AAN9MGY6"/>
<feature type="domain" description="AP180 N-terminal homology (ANTH)" evidence="2">
    <location>
        <begin position="187"/>
        <end position="301"/>
    </location>
</feature>
<dbReference type="GO" id="GO:0032050">
    <property type="term" value="F:clathrin heavy chain binding"/>
    <property type="evidence" value="ECO:0007669"/>
    <property type="project" value="TreeGrafter"/>
</dbReference>
<feature type="region of interest" description="Disordered" evidence="1">
    <location>
        <begin position="476"/>
        <end position="512"/>
    </location>
</feature>
<dbReference type="GO" id="GO:0072583">
    <property type="term" value="P:clathrin-dependent endocytosis"/>
    <property type="evidence" value="ECO:0007669"/>
    <property type="project" value="InterPro"/>
</dbReference>
<name>A0AAN9MGY6_PHACN</name>
<dbReference type="InterPro" id="IPR008942">
    <property type="entry name" value="ENTH_VHS"/>
</dbReference>
<dbReference type="Gene3D" id="1.25.40.90">
    <property type="match status" value="1"/>
</dbReference>
<dbReference type="GO" id="GO:0006900">
    <property type="term" value="P:vesicle budding from membrane"/>
    <property type="evidence" value="ECO:0007669"/>
    <property type="project" value="TreeGrafter"/>
</dbReference>
<accession>A0AAN9MGY6</accession>
<proteinExistence type="predicted"/>
<dbReference type="SUPFAM" id="SSF89009">
    <property type="entry name" value="GAT-like domain"/>
    <property type="match status" value="1"/>
</dbReference>
<dbReference type="SUPFAM" id="SSF48464">
    <property type="entry name" value="ENTH/VHS domain"/>
    <property type="match status" value="1"/>
</dbReference>
<dbReference type="GO" id="GO:0005905">
    <property type="term" value="C:clathrin-coated pit"/>
    <property type="evidence" value="ECO:0007669"/>
    <property type="project" value="TreeGrafter"/>
</dbReference>
<dbReference type="Pfam" id="PF07651">
    <property type="entry name" value="ANTH"/>
    <property type="match status" value="1"/>
</dbReference>
<dbReference type="PANTHER" id="PTHR22951">
    <property type="entry name" value="CLATHRIN ASSEMBLY PROTEIN"/>
    <property type="match status" value="1"/>
</dbReference>
<dbReference type="EMBL" id="JAYMYR010000007">
    <property type="protein sequence ID" value="KAK7354267.1"/>
    <property type="molecule type" value="Genomic_DNA"/>
</dbReference>
<gene>
    <name evidence="3" type="ORF">VNO80_19726</name>
</gene>
<dbReference type="PANTHER" id="PTHR22951:SF110">
    <property type="entry name" value="CLATHRIN ASSEMBLY PROTEIN"/>
    <property type="match status" value="1"/>
</dbReference>
<dbReference type="Proteomes" id="UP001374584">
    <property type="component" value="Unassembled WGS sequence"/>
</dbReference>
<comment type="caution">
    <text evidence="3">The sequence shown here is derived from an EMBL/GenBank/DDBJ whole genome shotgun (WGS) entry which is preliminary data.</text>
</comment>
<evidence type="ECO:0000313" key="4">
    <source>
        <dbReference type="Proteomes" id="UP001374584"/>
    </source>
</evidence>
<dbReference type="GO" id="GO:0000149">
    <property type="term" value="F:SNARE binding"/>
    <property type="evidence" value="ECO:0007669"/>
    <property type="project" value="TreeGrafter"/>
</dbReference>
<sequence length="512" mass="58154">MKKAFGKISGDLKVLHRSGGELQGLDAAIVKATSYKHKLPKEKHIRSTHVNFVACSNPNMHNHTATTTKSKLLKTKAIVKVFDSTLIAPIYFLQLPKVLPQLENQTMLQPELCICDFYRSEWYRAIFQSLSPSKPRNEVIYCIHGLTKRFIQTNNWAVAMKTLIVLHRAIRELDSSVLDEFVNYSNKYSEKLDTQDLLDQLPALQNLLSRLLDCSVAGESVKLYVAITVRVVELLDKFFEMYHNDACSSLRIYKKSVSQAERLTEFFETCKGLEFGRGKKFINIKMPPSSFITTMEEYIKEAPSSLMLEYNMDENGEEAIENKDAGDFLTINDDVVDKSTNGSNENNMAVPPPAELMGLYDLLTGASEFEEKSLTNTFIPTENSLNSNDDENRRSPVLGWELALFSEPENYNATEMETTEEKVGEMEFWKDDSVNDEINAETQQSVTHFTTQDELSALPNMSSRIPDQMGDMPYQHLQQQHEPSMANKKSTNPFEETNMLPSTMPTHPTQTT</sequence>
<dbReference type="InterPro" id="IPR011417">
    <property type="entry name" value="ANTH_dom"/>
</dbReference>
<evidence type="ECO:0000256" key="1">
    <source>
        <dbReference type="SAM" id="MobiDB-lite"/>
    </source>
</evidence>
<dbReference type="GO" id="GO:0005545">
    <property type="term" value="F:1-phosphatidylinositol binding"/>
    <property type="evidence" value="ECO:0007669"/>
    <property type="project" value="InterPro"/>
</dbReference>
<reference evidence="3 4" key="1">
    <citation type="submission" date="2024-01" db="EMBL/GenBank/DDBJ databases">
        <title>The genomes of 5 underutilized Papilionoideae crops provide insights into root nodulation and disease resistanc.</title>
        <authorList>
            <person name="Jiang F."/>
        </authorList>
    </citation>
    <scope>NUCLEOTIDE SEQUENCE [LARGE SCALE GENOMIC DNA]</scope>
    <source>
        <strain evidence="3">JINMINGXINNONG_FW02</strain>
        <tissue evidence="3">Leaves</tissue>
    </source>
</reference>
<organism evidence="3 4">
    <name type="scientific">Phaseolus coccineus</name>
    <name type="common">Scarlet runner bean</name>
    <name type="synonym">Phaseolus multiflorus</name>
    <dbReference type="NCBI Taxonomy" id="3886"/>
    <lineage>
        <taxon>Eukaryota</taxon>
        <taxon>Viridiplantae</taxon>
        <taxon>Streptophyta</taxon>
        <taxon>Embryophyta</taxon>
        <taxon>Tracheophyta</taxon>
        <taxon>Spermatophyta</taxon>
        <taxon>Magnoliopsida</taxon>
        <taxon>eudicotyledons</taxon>
        <taxon>Gunneridae</taxon>
        <taxon>Pentapetalae</taxon>
        <taxon>rosids</taxon>
        <taxon>fabids</taxon>
        <taxon>Fabales</taxon>
        <taxon>Fabaceae</taxon>
        <taxon>Papilionoideae</taxon>
        <taxon>50 kb inversion clade</taxon>
        <taxon>NPAAA clade</taxon>
        <taxon>indigoferoid/millettioid clade</taxon>
        <taxon>Phaseoleae</taxon>
        <taxon>Phaseolus</taxon>
    </lineage>
</organism>
<protein>
    <recommendedName>
        <fullName evidence="2">AP180 N-terminal homology (ANTH) domain-containing protein</fullName>
    </recommendedName>
</protein>
<keyword evidence="4" id="KW-1185">Reference proteome</keyword>
<evidence type="ECO:0000259" key="2">
    <source>
        <dbReference type="Pfam" id="PF07651"/>
    </source>
</evidence>
<dbReference type="InterPro" id="IPR014712">
    <property type="entry name" value="ANTH_dom_sf"/>
</dbReference>
<dbReference type="GO" id="GO:0048268">
    <property type="term" value="P:clathrin coat assembly"/>
    <property type="evidence" value="ECO:0007669"/>
    <property type="project" value="InterPro"/>
</dbReference>
<evidence type="ECO:0000313" key="3">
    <source>
        <dbReference type="EMBL" id="KAK7354267.1"/>
    </source>
</evidence>
<dbReference type="GO" id="GO:0005546">
    <property type="term" value="F:phosphatidylinositol-4,5-bisphosphate binding"/>
    <property type="evidence" value="ECO:0007669"/>
    <property type="project" value="TreeGrafter"/>
</dbReference>
<dbReference type="InterPro" id="IPR045192">
    <property type="entry name" value="AP180-like"/>
</dbReference>
<dbReference type="GO" id="GO:0030136">
    <property type="term" value="C:clathrin-coated vesicle"/>
    <property type="evidence" value="ECO:0007669"/>
    <property type="project" value="InterPro"/>
</dbReference>